<organism evidence="7 8">
    <name type="scientific">Nitzschia inconspicua</name>
    <dbReference type="NCBI Taxonomy" id="303405"/>
    <lineage>
        <taxon>Eukaryota</taxon>
        <taxon>Sar</taxon>
        <taxon>Stramenopiles</taxon>
        <taxon>Ochrophyta</taxon>
        <taxon>Bacillariophyta</taxon>
        <taxon>Bacillariophyceae</taxon>
        <taxon>Bacillariophycidae</taxon>
        <taxon>Bacillariales</taxon>
        <taxon>Bacillariaceae</taxon>
        <taxon>Nitzschia</taxon>
    </lineage>
</organism>
<keyword evidence="4" id="KW-0720">Serine protease</keyword>
<dbReference type="OrthoDB" id="45421at2759"/>
<dbReference type="NCBIfam" id="TIGR00706">
    <property type="entry name" value="SppA_dom"/>
    <property type="match status" value="1"/>
</dbReference>
<comment type="similarity">
    <text evidence="1">Belongs to the peptidase S49 family.</text>
</comment>
<gene>
    <name evidence="7" type="ORF">IV203_035872</name>
</gene>
<feature type="region of interest" description="Disordered" evidence="5">
    <location>
        <begin position="333"/>
        <end position="357"/>
    </location>
</feature>
<dbReference type="PANTHER" id="PTHR33209:SF1">
    <property type="entry name" value="PEPTIDASE S49 DOMAIN-CONTAINING PROTEIN"/>
    <property type="match status" value="1"/>
</dbReference>
<protein>
    <submittedName>
        <fullName evidence="7">Signal peptide peptidase SppA, 67K type</fullName>
    </submittedName>
</protein>
<evidence type="ECO:0000256" key="1">
    <source>
        <dbReference type="ARBA" id="ARBA00008683"/>
    </source>
</evidence>
<dbReference type="EMBL" id="JAGRRH010000013">
    <property type="protein sequence ID" value="KAG7360773.1"/>
    <property type="molecule type" value="Genomic_DNA"/>
</dbReference>
<dbReference type="PANTHER" id="PTHR33209">
    <property type="entry name" value="PROTEASE 4"/>
    <property type="match status" value="1"/>
</dbReference>
<evidence type="ECO:0000256" key="5">
    <source>
        <dbReference type="SAM" id="MobiDB-lite"/>
    </source>
</evidence>
<evidence type="ECO:0000256" key="2">
    <source>
        <dbReference type="ARBA" id="ARBA00022670"/>
    </source>
</evidence>
<keyword evidence="2" id="KW-0645">Protease</keyword>
<accession>A0A9K3LF06</accession>
<dbReference type="GO" id="GO:0006508">
    <property type="term" value="P:proteolysis"/>
    <property type="evidence" value="ECO:0007669"/>
    <property type="project" value="UniProtKB-KW"/>
</dbReference>
<proteinExistence type="inferred from homology"/>
<dbReference type="GO" id="GO:0008236">
    <property type="term" value="F:serine-type peptidase activity"/>
    <property type="evidence" value="ECO:0007669"/>
    <property type="project" value="UniProtKB-KW"/>
</dbReference>
<keyword evidence="3" id="KW-0378">Hydrolase</keyword>
<evidence type="ECO:0000313" key="8">
    <source>
        <dbReference type="Proteomes" id="UP000693970"/>
    </source>
</evidence>
<dbReference type="InterPro" id="IPR002142">
    <property type="entry name" value="Peptidase_S49"/>
</dbReference>
<reference evidence="7" key="2">
    <citation type="submission" date="2021-04" db="EMBL/GenBank/DDBJ databases">
        <authorList>
            <person name="Podell S."/>
        </authorList>
    </citation>
    <scope>NUCLEOTIDE SEQUENCE</scope>
    <source>
        <strain evidence="7">Hildebrandi</strain>
    </source>
</reference>
<feature type="compositionally biased region" description="Basic and acidic residues" evidence="5">
    <location>
        <begin position="338"/>
        <end position="357"/>
    </location>
</feature>
<dbReference type="AlphaFoldDB" id="A0A9K3LF06"/>
<name>A0A9K3LF06_9STRA</name>
<evidence type="ECO:0000313" key="7">
    <source>
        <dbReference type="EMBL" id="KAG7360773.1"/>
    </source>
</evidence>
<keyword evidence="8" id="KW-1185">Reference proteome</keyword>
<sequence>MSMISQAIRNRPLTVIAATGVVLSSVYRRHKENQGLLEDSKKKKVLVLPFYRMKIVEQKSPFSLAALDSSSGSSSSSGDKTIVMPIDELVTLIHEAAQDPSIVSLYGEFGNGRSVSTGGWAHLQEIRNAIQVFATSHRVHMEPGIETPPPREKKTLYAYSNTFANPMGSTQSMQDYYLASAFSQIHLQPQGDLNLFGLHATNTFFRDFLLKNGITVHVWKHGAYKNMANIFTQSQYTREHYDNVAGVLLPIHQHVCDAIYTSRHQQLKKYSDFAKFWTMVENAGSLPARIAQQIGFVDHLPKLNPLDALVKFNQKKDSNDKPSNKTLIIDKIEEESSEENRDGNVIGKDEKSDAESKLSVDAAPLFQEDSLEAKWNFETDLDSFSADSKISIEAYAQQRSLQRQKEAKQWQIYRSLQEMSESNPVAKGVLTVIGFGAPYFNIPKDKFSNEKAGGVKEKIAVLKISGTIGEAAARKAEKAIRKIKEQDDIKCVVLRVDSPGGSINACETIYQELQDLPQKVVVSFGNVSASGGYYISANSARIFALPTTITGSIGVIMLRMDFRALAKQYGITFDSIPTSSLSGSFDPFFPINQQMNENFVNSADRAYYRFKSLVSDGRDMSMKTVESLAKGRVYTGEQAQEFGLVDELGGLDRAIAYAQRNFTASGHAQVVQWPPKKSLLDYVMGGDHDDDLDDLELPNAVHWAVDKLVCRSSHTWIDSLLGFRSVATSNADDVASKVSSDSCLPFPLVNSGIMLTADENTAIRFLLQETNLPQANLLSKTPSSFWE</sequence>
<feature type="domain" description="Peptidase S49" evidence="6">
    <location>
        <begin position="518"/>
        <end position="659"/>
    </location>
</feature>
<dbReference type="CDD" id="cd07023">
    <property type="entry name" value="S49_Sppa_N_C"/>
    <property type="match status" value="1"/>
</dbReference>
<dbReference type="Pfam" id="PF01343">
    <property type="entry name" value="Peptidase_S49"/>
    <property type="match status" value="2"/>
</dbReference>
<dbReference type="InterPro" id="IPR004635">
    <property type="entry name" value="Pept_S49_SppA"/>
</dbReference>
<dbReference type="Proteomes" id="UP000693970">
    <property type="component" value="Unassembled WGS sequence"/>
</dbReference>
<comment type="caution">
    <text evidence="7">The sequence shown here is derived from an EMBL/GenBank/DDBJ whole genome shotgun (WGS) entry which is preliminary data.</text>
</comment>
<evidence type="ECO:0000256" key="3">
    <source>
        <dbReference type="ARBA" id="ARBA00022801"/>
    </source>
</evidence>
<evidence type="ECO:0000259" key="6">
    <source>
        <dbReference type="Pfam" id="PF01343"/>
    </source>
</evidence>
<reference evidence="7" key="1">
    <citation type="journal article" date="2021" name="Sci. Rep.">
        <title>Diploid genomic architecture of Nitzschia inconspicua, an elite biomass production diatom.</title>
        <authorList>
            <person name="Oliver A."/>
            <person name="Podell S."/>
            <person name="Pinowska A."/>
            <person name="Traller J.C."/>
            <person name="Smith S.R."/>
            <person name="McClure R."/>
            <person name="Beliaev A."/>
            <person name="Bohutskyi P."/>
            <person name="Hill E.A."/>
            <person name="Rabines A."/>
            <person name="Zheng H."/>
            <person name="Allen L.Z."/>
            <person name="Kuo A."/>
            <person name="Grigoriev I.V."/>
            <person name="Allen A.E."/>
            <person name="Hazlebeck D."/>
            <person name="Allen E.E."/>
        </authorList>
    </citation>
    <scope>NUCLEOTIDE SEQUENCE</scope>
    <source>
        <strain evidence="7">Hildebrandi</strain>
    </source>
</reference>
<evidence type="ECO:0000256" key="4">
    <source>
        <dbReference type="ARBA" id="ARBA00022825"/>
    </source>
</evidence>
<feature type="domain" description="Peptidase S49" evidence="6">
    <location>
        <begin position="174"/>
        <end position="299"/>
    </location>
</feature>
<dbReference type="InterPro" id="IPR047272">
    <property type="entry name" value="S49_SppA_C"/>
</dbReference>